<evidence type="ECO:0000259" key="3">
    <source>
        <dbReference type="Pfam" id="PF00561"/>
    </source>
</evidence>
<proteinExistence type="inferred from homology"/>
<sequence>MPAVTRRPALIALLLAVVLVGAGLVSYALVSGDDEAALPKATGETGPDGLRPFYTQTVKWSDCGDGRCADVKVPIDYDKPEGETTTVRVKDIPAEGKGGRYLFVNPGGPGGVATTFADYLHGQLPDAVLDEYDIVGVDPRGVGASDPLKCFGDRRFDDFAASDPTPDDAAEIEAFRSDYTELGKACERKDGELAAHVSTEEAARDLDVVRALMGSTTFDWFGASYGTQLGATYATLFPEKVGRMVLDGAVDPSLSAEDGALGQATGFGRAIRAYVEDCVQKSSCPLGRDPDVALQRLSDLLASADASPLRTGEDRKLTEGLMFYGVAVTLYDKKTWPVLTQALQLGLQRNGSLFLKLADAYFQRGSDGHFASNIGESIYAVSCLDTEDHSTVAEVKASIPRFEKVSPVFGKALAWGVLGCASWPIKPTHPQIPIDASGSEPILVLGTTRDPATPYEWAKALTAQLKTGVLVTREGDGHTAYAAGNECINEKVDAYLVSGKVPKDGTVCKA</sequence>
<dbReference type="InterPro" id="IPR051601">
    <property type="entry name" value="Serine_prot/Carboxylest_S33"/>
</dbReference>
<dbReference type="Pfam" id="PF00561">
    <property type="entry name" value="Abhydrolase_1"/>
    <property type="match status" value="1"/>
</dbReference>
<dbReference type="OrthoDB" id="3930934at2"/>
<evidence type="ECO:0000256" key="1">
    <source>
        <dbReference type="ARBA" id="ARBA00010088"/>
    </source>
</evidence>
<name>A0A5C8NIK0_9ACTN</name>
<dbReference type="AlphaFoldDB" id="A0A5C8NIK0"/>
<feature type="domain" description="Peptidase S33 tripeptidyl aminopeptidase-like C-terminal" evidence="4">
    <location>
        <begin position="406"/>
        <end position="508"/>
    </location>
</feature>
<accession>A0A5C8NIK0</accession>
<keyword evidence="2 5" id="KW-0378">Hydrolase</keyword>
<dbReference type="InterPro" id="IPR029058">
    <property type="entry name" value="AB_hydrolase_fold"/>
</dbReference>
<evidence type="ECO:0000313" key="5">
    <source>
        <dbReference type="EMBL" id="TXL60581.1"/>
    </source>
</evidence>
<feature type="domain" description="AB hydrolase-1" evidence="3">
    <location>
        <begin position="104"/>
        <end position="301"/>
    </location>
</feature>
<keyword evidence="6" id="KW-1185">Reference proteome</keyword>
<dbReference type="Gene3D" id="3.40.50.1820">
    <property type="entry name" value="alpha/beta hydrolase"/>
    <property type="match status" value="1"/>
</dbReference>
<comment type="caution">
    <text evidence="5">The sequence shown here is derived from an EMBL/GenBank/DDBJ whole genome shotgun (WGS) entry which is preliminary data.</text>
</comment>
<dbReference type="PANTHER" id="PTHR43248">
    <property type="entry name" value="2-SUCCINYL-6-HYDROXY-2,4-CYCLOHEXADIENE-1-CARBOXYLATE SYNTHASE"/>
    <property type="match status" value="1"/>
</dbReference>
<dbReference type="SUPFAM" id="SSF53474">
    <property type="entry name" value="alpha/beta-Hydrolases"/>
    <property type="match status" value="1"/>
</dbReference>
<protein>
    <submittedName>
        <fullName evidence="5">Alpha/beta hydrolase</fullName>
    </submittedName>
</protein>
<dbReference type="EMBL" id="VDUX01000004">
    <property type="protein sequence ID" value="TXL60581.1"/>
    <property type="molecule type" value="Genomic_DNA"/>
</dbReference>
<organism evidence="5 6">
    <name type="scientific">Aeromicrobium terrae</name>
    <dbReference type="NCBI Taxonomy" id="2498846"/>
    <lineage>
        <taxon>Bacteria</taxon>
        <taxon>Bacillati</taxon>
        <taxon>Actinomycetota</taxon>
        <taxon>Actinomycetes</taxon>
        <taxon>Propionibacteriales</taxon>
        <taxon>Nocardioidaceae</taxon>
        <taxon>Aeromicrobium</taxon>
    </lineage>
</organism>
<dbReference type="PANTHER" id="PTHR43248:SF25">
    <property type="entry name" value="AB HYDROLASE-1 DOMAIN-CONTAINING PROTEIN-RELATED"/>
    <property type="match status" value="1"/>
</dbReference>
<dbReference type="InterPro" id="IPR013595">
    <property type="entry name" value="Pept_S33_TAP-like_C"/>
</dbReference>
<evidence type="ECO:0000256" key="2">
    <source>
        <dbReference type="ARBA" id="ARBA00022801"/>
    </source>
</evidence>
<dbReference type="InterPro" id="IPR000073">
    <property type="entry name" value="AB_hydrolase_1"/>
</dbReference>
<evidence type="ECO:0000313" key="6">
    <source>
        <dbReference type="Proteomes" id="UP000321571"/>
    </source>
</evidence>
<dbReference type="Pfam" id="PF08386">
    <property type="entry name" value="Abhydrolase_4"/>
    <property type="match status" value="1"/>
</dbReference>
<dbReference type="GO" id="GO:0016787">
    <property type="term" value="F:hydrolase activity"/>
    <property type="evidence" value="ECO:0007669"/>
    <property type="project" value="UniProtKB-KW"/>
</dbReference>
<gene>
    <name evidence="5" type="ORF">FHP06_09055</name>
</gene>
<comment type="similarity">
    <text evidence="1">Belongs to the peptidase S33 family.</text>
</comment>
<dbReference type="Proteomes" id="UP000321571">
    <property type="component" value="Unassembled WGS sequence"/>
</dbReference>
<evidence type="ECO:0000259" key="4">
    <source>
        <dbReference type="Pfam" id="PF08386"/>
    </source>
</evidence>
<reference evidence="5 6" key="1">
    <citation type="submission" date="2019-06" db="EMBL/GenBank/DDBJ databases">
        <title>Aeromicrobium sp. nov., isolated from a maize field.</title>
        <authorList>
            <person name="Lin S.-Y."/>
            <person name="Tsai C.-F."/>
            <person name="Young C.-C."/>
        </authorList>
    </citation>
    <scope>NUCLEOTIDE SEQUENCE [LARGE SCALE GENOMIC DNA]</scope>
    <source>
        <strain evidence="5 6">CC-CFT486</strain>
    </source>
</reference>